<feature type="domain" description="DUF4806" evidence="2">
    <location>
        <begin position="437"/>
        <end position="515"/>
    </location>
</feature>
<accession>A0A336LLS8</accession>
<feature type="domain" description="DUF4806" evidence="2">
    <location>
        <begin position="595"/>
        <end position="672"/>
    </location>
</feature>
<keyword evidence="1" id="KW-0175">Coiled coil</keyword>
<proteinExistence type="predicted"/>
<feature type="domain" description="DUF4806" evidence="2">
    <location>
        <begin position="286"/>
        <end position="367"/>
    </location>
</feature>
<dbReference type="PANTHER" id="PTHR34153">
    <property type="entry name" value="SI:CH211-262H13.3-RELATED-RELATED"/>
    <property type="match status" value="1"/>
</dbReference>
<dbReference type="Pfam" id="PF16064">
    <property type="entry name" value="DUF4806"/>
    <property type="match status" value="4"/>
</dbReference>
<dbReference type="InterPro" id="IPR032071">
    <property type="entry name" value="DUF4806"/>
</dbReference>
<dbReference type="VEuPathDB" id="VectorBase:CSON011108"/>
<dbReference type="AlphaFoldDB" id="A0A336LLS8"/>
<evidence type="ECO:0000313" key="4">
    <source>
        <dbReference type="EMBL" id="SSX18850.1"/>
    </source>
</evidence>
<dbReference type="EMBL" id="UFQT01000046">
    <property type="protein sequence ID" value="SSX18850.1"/>
    <property type="molecule type" value="Genomic_DNA"/>
</dbReference>
<reference evidence="3" key="1">
    <citation type="submission" date="2018-04" db="EMBL/GenBank/DDBJ databases">
        <authorList>
            <person name="Go L.Y."/>
            <person name="Mitchell J.A."/>
        </authorList>
    </citation>
    <scope>NUCLEOTIDE SEQUENCE</scope>
    <source>
        <tissue evidence="3">Whole organism</tissue>
    </source>
</reference>
<dbReference type="PANTHER" id="PTHR34153:SF2">
    <property type="entry name" value="SI:CH211-262H13.3-RELATED"/>
    <property type="match status" value="1"/>
</dbReference>
<gene>
    <name evidence="4" type="primary">CSON011108</name>
</gene>
<dbReference type="EMBL" id="UFQS01000046">
    <property type="protein sequence ID" value="SSW98464.1"/>
    <property type="molecule type" value="Genomic_DNA"/>
</dbReference>
<organism evidence="4">
    <name type="scientific">Culicoides sonorensis</name>
    <name type="common">Biting midge</name>
    <dbReference type="NCBI Taxonomy" id="179676"/>
    <lineage>
        <taxon>Eukaryota</taxon>
        <taxon>Metazoa</taxon>
        <taxon>Ecdysozoa</taxon>
        <taxon>Arthropoda</taxon>
        <taxon>Hexapoda</taxon>
        <taxon>Insecta</taxon>
        <taxon>Pterygota</taxon>
        <taxon>Neoptera</taxon>
        <taxon>Endopterygota</taxon>
        <taxon>Diptera</taxon>
        <taxon>Nematocera</taxon>
        <taxon>Chironomoidea</taxon>
        <taxon>Ceratopogonidae</taxon>
        <taxon>Ceratopogoninae</taxon>
        <taxon>Culicoides</taxon>
        <taxon>Monoculicoides</taxon>
    </lineage>
</organism>
<protein>
    <submittedName>
        <fullName evidence="4">CSON011108 protein</fullName>
    </submittedName>
</protein>
<evidence type="ECO:0000313" key="3">
    <source>
        <dbReference type="EMBL" id="SSW98464.1"/>
    </source>
</evidence>
<sequence length="757" mass="88241">MFTVKTNFGQHRVVTTPSSKTYLYTQFPQDMRNVLTKLDSIESLLNQLVEITQAIEEQPAPKRSRYEDGSQSAFGTVVQGTVEDIREVMTTVSDNIHENIIIRNDIDIQEFQDYKNFLAGSSEREGNALKSCHFITSAEELEAFDEYLSSNQEKFELFKMFLQQKFYKCNDMEKIIRDILADELFLEYNYAGNLGKRSLQSMILFETLLYEVCFNGENQEEYIAEVKKIVHRAKNRIYKNRSLHKAKEALEAEIREINPENPIIESEAEALSNTFVVALSNDSFSSDMYPISDPLKLEALDRVLKTDIEKQRQFKQFLRLLMVKHEDPDKVLLELTSAELYLKYNYSGTAGKRPLKDMMLFDTLFFETCFKDTTHEDYISELKRIILRNKNRAYKSTKALENPKPPANNEDDETLEKFEEWLYSDLNQSDLTNAKVFPIATGQRLEALDAALKNEPELQKLMSNHLSKLNERFHSLDKTVQRVVADEVFMDYNYAGVWGKNTLKDHILFEKLLYETFFKAQPFPIYVRELVRTVQVAKNRIHRKNSERKKKGPMLQENEENAAQLENMLVEDALEEFNEELKLLEGKTDLNDSKLFPIQTAANLKALDKCLQADPEKRQTFTYFIRKLGQTMERSIERLIRDDIFLEYNFQGIKGKKGLCDLVLFDQVLFDAFGQPEGNSFQKYVKRIKKYTRRASNRVHKKQRLKRQMLRRPHGSQIVQETVNEDGDIISEDIELDNEEVVTEAETEDSEDEDVSS</sequence>
<feature type="coiled-coil region" evidence="1">
    <location>
        <begin position="555"/>
        <end position="587"/>
    </location>
</feature>
<evidence type="ECO:0000256" key="1">
    <source>
        <dbReference type="SAM" id="Coils"/>
    </source>
</evidence>
<evidence type="ECO:0000259" key="2">
    <source>
        <dbReference type="Pfam" id="PF16064"/>
    </source>
</evidence>
<reference evidence="4" key="2">
    <citation type="submission" date="2018-07" db="EMBL/GenBank/DDBJ databases">
        <authorList>
            <person name="Quirk P.G."/>
            <person name="Krulwich T.A."/>
        </authorList>
    </citation>
    <scope>NUCLEOTIDE SEQUENCE</scope>
</reference>
<feature type="domain" description="DUF4806" evidence="2">
    <location>
        <begin position="135"/>
        <end position="211"/>
    </location>
</feature>
<name>A0A336LLS8_CULSO</name>